<dbReference type="EMBL" id="CP002382">
    <property type="protein sequence ID" value="AEP10283.1"/>
    <property type="molecule type" value="Genomic_DNA"/>
</dbReference>
<dbReference type="Proteomes" id="UP000009286">
    <property type="component" value="Chromosome"/>
</dbReference>
<accession>G2KNN8</accession>
<protein>
    <submittedName>
        <fullName evidence="1">Uncharacterized protein</fullName>
    </submittedName>
</protein>
<evidence type="ECO:0000313" key="1">
    <source>
        <dbReference type="EMBL" id="AEP10283.1"/>
    </source>
</evidence>
<evidence type="ECO:0000313" key="2">
    <source>
        <dbReference type="Proteomes" id="UP000009286"/>
    </source>
</evidence>
<organism evidence="1 2">
    <name type="scientific">Micavibrio aeruginosavorus (strain ARL-13)</name>
    <dbReference type="NCBI Taxonomy" id="856793"/>
    <lineage>
        <taxon>Bacteria</taxon>
        <taxon>Pseudomonadati</taxon>
        <taxon>Bdellovibrionota</taxon>
        <taxon>Bdellovibrionia</taxon>
        <taxon>Bdellovibrionales</taxon>
        <taxon>Pseudobdellovibrionaceae</taxon>
        <taxon>Micavibrio</taxon>
    </lineage>
</organism>
<name>G2KNN8_MICAA</name>
<proteinExistence type="predicted"/>
<dbReference type="RefSeq" id="WP_014103506.1">
    <property type="nucleotide sequence ID" value="NC_016026.1"/>
</dbReference>
<dbReference type="STRING" id="856793.MICA_1974"/>
<gene>
    <name evidence="1" type="ordered locus">MICA_1974</name>
</gene>
<reference evidence="1 2" key="1">
    <citation type="journal article" date="2011" name="BMC Genomics">
        <title>Genomic insights into an obligate epibiotic bacterial predator: Micavibrio aeruginosavorus ARL-13.</title>
        <authorList>
            <person name="Wang Z."/>
            <person name="Kadouri D."/>
            <person name="Wu M."/>
        </authorList>
    </citation>
    <scope>NUCLEOTIDE SEQUENCE [LARGE SCALE GENOMIC DNA]</scope>
    <source>
        <strain evidence="1 2">ARL-13</strain>
    </source>
</reference>
<dbReference type="HOGENOM" id="CLU_979386_0_0_5"/>
<sequence>MSSSVRLAFSADSAAGAAPAPAIKRRSLTEAFNAAAAGAPPRQPHANGELLITEAFIAQESLEKIGKLLRTEMKGQFEIGPAKDLGRAMAKTKEKGDLALNCDFSRARVLLKDLNQIKKAIDIFGRPGEATLGKGADAMTLNILDVDNTFSKPSAKKPGLCNLDVKIALPITLDTGEESYHICEVQFLHKGTKAVYEKSHKVYEEARSELIRRQYFENAMDMAGCPETVRNLEKKWHASDKKYNDLMQKRGELNTEIAAKLGLDTLRGYQPCESRMPKSLQCSM</sequence>
<dbReference type="AlphaFoldDB" id="G2KNN8"/>
<dbReference type="KEGG" id="mai:MICA_1974"/>
<dbReference type="OrthoDB" id="9818516at2"/>
<keyword evidence="2" id="KW-1185">Reference proteome</keyword>